<gene>
    <name evidence="8" type="primary">vapC</name>
    <name evidence="10" type="ORF">Lepil_1837</name>
</gene>
<organism evidence="10 11">
    <name type="scientific">Leptonema illini DSM 21528</name>
    <dbReference type="NCBI Taxonomy" id="929563"/>
    <lineage>
        <taxon>Bacteria</taxon>
        <taxon>Pseudomonadati</taxon>
        <taxon>Spirochaetota</taxon>
        <taxon>Spirochaetia</taxon>
        <taxon>Leptospirales</taxon>
        <taxon>Leptospiraceae</taxon>
        <taxon>Leptonema</taxon>
    </lineage>
</organism>
<dbReference type="GO" id="GO:0090729">
    <property type="term" value="F:toxin activity"/>
    <property type="evidence" value="ECO:0007669"/>
    <property type="project" value="UniProtKB-KW"/>
</dbReference>
<dbReference type="Gene3D" id="3.40.50.1010">
    <property type="entry name" value="5'-nuclease"/>
    <property type="match status" value="1"/>
</dbReference>
<dbReference type="InterPro" id="IPR029060">
    <property type="entry name" value="PIN-like_dom_sf"/>
</dbReference>
<dbReference type="CDD" id="cd18757">
    <property type="entry name" value="PIN_MtVapC3-like"/>
    <property type="match status" value="1"/>
</dbReference>
<keyword evidence="3 8" id="KW-0540">Nuclease</keyword>
<dbReference type="STRING" id="183.GCA_002009735_02846"/>
<reference evidence="10 11" key="1">
    <citation type="submission" date="2011-10" db="EMBL/GenBank/DDBJ databases">
        <title>The Improved High-Quality Draft genome of Leptonema illini DSM 21528.</title>
        <authorList>
            <consortium name="US DOE Joint Genome Institute (JGI-PGF)"/>
            <person name="Lucas S."/>
            <person name="Copeland A."/>
            <person name="Lapidus A."/>
            <person name="Glavina del Rio T."/>
            <person name="Dalin E."/>
            <person name="Tice H."/>
            <person name="Bruce D."/>
            <person name="Goodwin L."/>
            <person name="Pitluck S."/>
            <person name="Peters L."/>
            <person name="Mikhailova N."/>
            <person name="Held B."/>
            <person name="Kyrpides N."/>
            <person name="Mavromatis K."/>
            <person name="Ivanova N."/>
            <person name="Markowitz V."/>
            <person name="Cheng J.-F."/>
            <person name="Hugenholtz P."/>
            <person name="Woyke T."/>
            <person name="Wu D."/>
            <person name="Gronow S."/>
            <person name="Wellnitz S."/>
            <person name="Brambilla E.-M."/>
            <person name="Klenk H.-P."/>
            <person name="Eisen J.A."/>
        </authorList>
    </citation>
    <scope>NUCLEOTIDE SEQUENCE [LARGE SCALE GENOMIC DNA]</scope>
    <source>
        <strain evidence="10 11">DSM 21528</strain>
    </source>
</reference>
<dbReference type="PANTHER" id="PTHR33653">
    <property type="entry name" value="RIBONUCLEASE VAPC2"/>
    <property type="match status" value="1"/>
</dbReference>
<feature type="binding site" evidence="8">
    <location>
        <position position="6"/>
    </location>
    <ligand>
        <name>Mg(2+)</name>
        <dbReference type="ChEBI" id="CHEBI:18420"/>
    </ligand>
</feature>
<comment type="function">
    <text evidence="8">Toxic component of a toxin-antitoxin (TA) system. An RNase.</text>
</comment>
<keyword evidence="6 8" id="KW-0460">Magnesium</keyword>
<sequence>MQVLVDTSVWSEFLRRKAMHSSEIRNTLKALIEHKRLLLIGPVRQELLSGVRTADQFLELRHKLRAFPDLPISTEDYETAAEYFNRCRSDGIQGSFTDFLICAVANNHRALIYTTDGDFQHFSRVLPVSLFRPEE</sequence>
<evidence type="ECO:0000256" key="8">
    <source>
        <dbReference type="HAMAP-Rule" id="MF_00265"/>
    </source>
</evidence>
<dbReference type="GO" id="GO:0000287">
    <property type="term" value="F:magnesium ion binding"/>
    <property type="evidence" value="ECO:0007669"/>
    <property type="project" value="UniProtKB-UniRule"/>
</dbReference>
<accession>H2CDI7</accession>
<evidence type="ECO:0000313" key="10">
    <source>
        <dbReference type="EMBL" id="EHQ06520.1"/>
    </source>
</evidence>
<evidence type="ECO:0000256" key="5">
    <source>
        <dbReference type="ARBA" id="ARBA00022801"/>
    </source>
</evidence>
<dbReference type="EMBL" id="JH597773">
    <property type="protein sequence ID" value="EHQ06520.1"/>
    <property type="molecule type" value="Genomic_DNA"/>
</dbReference>
<dbReference type="EC" id="3.1.-.-" evidence="8"/>
<evidence type="ECO:0000313" key="11">
    <source>
        <dbReference type="Proteomes" id="UP000005737"/>
    </source>
</evidence>
<evidence type="ECO:0000256" key="4">
    <source>
        <dbReference type="ARBA" id="ARBA00022723"/>
    </source>
</evidence>
<dbReference type="Proteomes" id="UP000005737">
    <property type="component" value="Unassembled WGS sequence"/>
</dbReference>
<dbReference type="HOGENOM" id="CLU_118482_1_1_12"/>
<dbReference type="SUPFAM" id="SSF88723">
    <property type="entry name" value="PIN domain-like"/>
    <property type="match status" value="1"/>
</dbReference>
<evidence type="ECO:0000259" key="9">
    <source>
        <dbReference type="Pfam" id="PF01850"/>
    </source>
</evidence>
<evidence type="ECO:0000256" key="6">
    <source>
        <dbReference type="ARBA" id="ARBA00022842"/>
    </source>
</evidence>
<dbReference type="GO" id="GO:0016787">
    <property type="term" value="F:hydrolase activity"/>
    <property type="evidence" value="ECO:0007669"/>
    <property type="project" value="UniProtKB-KW"/>
</dbReference>
<dbReference type="InterPro" id="IPR022907">
    <property type="entry name" value="VapC_family"/>
</dbReference>
<feature type="domain" description="PIN" evidence="9">
    <location>
        <begin position="3"/>
        <end position="123"/>
    </location>
</feature>
<dbReference type="GO" id="GO:0004540">
    <property type="term" value="F:RNA nuclease activity"/>
    <property type="evidence" value="ECO:0007669"/>
    <property type="project" value="InterPro"/>
</dbReference>
<proteinExistence type="inferred from homology"/>
<evidence type="ECO:0000256" key="7">
    <source>
        <dbReference type="ARBA" id="ARBA00038093"/>
    </source>
</evidence>
<name>H2CDI7_9LEPT</name>
<keyword evidence="5 8" id="KW-0378">Hydrolase</keyword>
<evidence type="ECO:0000256" key="2">
    <source>
        <dbReference type="ARBA" id="ARBA00022649"/>
    </source>
</evidence>
<evidence type="ECO:0000256" key="1">
    <source>
        <dbReference type="ARBA" id="ARBA00001946"/>
    </source>
</evidence>
<dbReference type="HAMAP" id="MF_00265">
    <property type="entry name" value="VapC_Nob1"/>
    <property type="match status" value="1"/>
</dbReference>
<feature type="binding site" evidence="8">
    <location>
        <position position="98"/>
    </location>
    <ligand>
        <name>Mg(2+)</name>
        <dbReference type="ChEBI" id="CHEBI:18420"/>
    </ligand>
</feature>
<dbReference type="InterPro" id="IPR050556">
    <property type="entry name" value="Type_II_TA_system_RNase"/>
</dbReference>
<comment type="cofactor">
    <cofactor evidence="1 8">
        <name>Mg(2+)</name>
        <dbReference type="ChEBI" id="CHEBI:18420"/>
    </cofactor>
</comment>
<keyword evidence="2 8" id="KW-1277">Toxin-antitoxin system</keyword>
<dbReference type="AlphaFoldDB" id="H2CDI7"/>
<dbReference type="Pfam" id="PF01850">
    <property type="entry name" value="PIN"/>
    <property type="match status" value="1"/>
</dbReference>
<keyword evidence="11" id="KW-1185">Reference proteome</keyword>
<dbReference type="InterPro" id="IPR002716">
    <property type="entry name" value="PIN_dom"/>
</dbReference>
<evidence type="ECO:0000256" key="3">
    <source>
        <dbReference type="ARBA" id="ARBA00022722"/>
    </source>
</evidence>
<keyword evidence="8" id="KW-0800">Toxin</keyword>
<keyword evidence="4 8" id="KW-0479">Metal-binding</keyword>
<dbReference type="PANTHER" id="PTHR33653:SF1">
    <property type="entry name" value="RIBONUCLEASE VAPC2"/>
    <property type="match status" value="1"/>
</dbReference>
<protein>
    <recommendedName>
        <fullName evidence="8">Ribonuclease VapC</fullName>
        <shortName evidence="8">RNase VapC</shortName>
        <ecNumber evidence="8">3.1.-.-</ecNumber>
    </recommendedName>
    <alternativeName>
        <fullName evidence="8">Toxin VapC</fullName>
    </alternativeName>
</protein>
<dbReference type="RefSeq" id="WP_002772112.1">
    <property type="nucleotide sequence ID" value="NZ_JH597773.1"/>
</dbReference>
<comment type="similarity">
    <text evidence="7 8">Belongs to the PINc/VapC protein family.</text>
</comment>